<dbReference type="Gene3D" id="3.40.50.620">
    <property type="entry name" value="HUPs"/>
    <property type="match status" value="1"/>
</dbReference>
<evidence type="ECO:0000313" key="13">
    <source>
        <dbReference type="Proteomes" id="UP000732298"/>
    </source>
</evidence>
<dbReference type="NCBIfam" id="TIGR00463">
    <property type="entry name" value="gltX_arch"/>
    <property type="match status" value="1"/>
</dbReference>
<protein>
    <recommendedName>
        <fullName evidence="9">Glutamate--tRNA ligase</fullName>
        <ecNumber evidence="9">6.1.1.17</ecNumber>
    </recommendedName>
</protein>
<keyword evidence="5 10" id="KW-0067">ATP-binding</keyword>
<dbReference type="SUPFAM" id="SSF52374">
    <property type="entry name" value="Nucleotidylyl transferase"/>
    <property type="match status" value="1"/>
</dbReference>
<name>A0A8T3YJK7_9ARCH</name>
<evidence type="ECO:0000256" key="6">
    <source>
        <dbReference type="ARBA" id="ARBA00022917"/>
    </source>
</evidence>
<feature type="domain" description="Glutamyl/glutaminyl-tRNA synthetase class Ib catalytic" evidence="11">
    <location>
        <begin position="104"/>
        <end position="410"/>
    </location>
</feature>
<dbReference type="EC" id="6.1.1.17" evidence="9"/>
<evidence type="ECO:0000256" key="5">
    <source>
        <dbReference type="ARBA" id="ARBA00022840"/>
    </source>
</evidence>
<evidence type="ECO:0000256" key="7">
    <source>
        <dbReference type="ARBA" id="ARBA00023146"/>
    </source>
</evidence>
<evidence type="ECO:0000256" key="9">
    <source>
        <dbReference type="NCBIfam" id="TIGR00463"/>
    </source>
</evidence>
<dbReference type="GO" id="GO:0032991">
    <property type="term" value="C:protein-containing complex"/>
    <property type="evidence" value="ECO:0007669"/>
    <property type="project" value="UniProtKB-ARBA"/>
</dbReference>
<evidence type="ECO:0000259" key="11">
    <source>
        <dbReference type="Pfam" id="PF00749"/>
    </source>
</evidence>
<comment type="subcellular location">
    <subcellularLocation>
        <location evidence="1">Cytoplasm</location>
    </subcellularLocation>
</comment>
<evidence type="ECO:0000256" key="4">
    <source>
        <dbReference type="ARBA" id="ARBA00022741"/>
    </source>
</evidence>
<dbReference type="GO" id="GO:0043604">
    <property type="term" value="P:amide biosynthetic process"/>
    <property type="evidence" value="ECO:0007669"/>
    <property type="project" value="TreeGrafter"/>
</dbReference>
<dbReference type="GO" id="GO:0005829">
    <property type="term" value="C:cytosol"/>
    <property type="evidence" value="ECO:0007669"/>
    <property type="project" value="TreeGrafter"/>
</dbReference>
<reference evidence="12" key="1">
    <citation type="submission" date="2020-07" db="EMBL/GenBank/DDBJ databases">
        <title>Huge and variable diversity of episymbiotic CPR bacteria and DPANN archaea in groundwater ecosystems.</title>
        <authorList>
            <person name="He C.Y."/>
            <person name="Keren R."/>
            <person name="Whittaker M."/>
            <person name="Farag I.F."/>
            <person name="Doudna J."/>
            <person name="Cate J.H.D."/>
            <person name="Banfield J.F."/>
        </authorList>
    </citation>
    <scope>NUCLEOTIDE SEQUENCE</scope>
    <source>
        <strain evidence="12">NC_groundwater_1296_Ag_S-0.2um_52_80</strain>
    </source>
</reference>
<evidence type="ECO:0000256" key="1">
    <source>
        <dbReference type="ARBA" id="ARBA00004496"/>
    </source>
</evidence>
<evidence type="ECO:0000256" key="10">
    <source>
        <dbReference type="RuleBase" id="RU363037"/>
    </source>
</evidence>
<dbReference type="Pfam" id="PF00749">
    <property type="entry name" value="tRNA-synt_1c"/>
    <property type="match status" value="1"/>
</dbReference>
<proteinExistence type="inferred from homology"/>
<accession>A0A8T3YJK7</accession>
<dbReference type="InterPro" id="IPR001412">
    <property type="entry name" value="aa-tRNA-synth_I_CS"/>
</dbReference>
<dbReference type="AlphaFoldDB" id="A0A8T3YJK7"/>
<comment type="similarity">
    <text evidence="2">Belongs to the class-I aminoacyl-tRNA synthetase family. Glutamate--tRNA ligase type 2 subfamily.</text>
</comment>
<keyword evidence="6 10" id="KW-0648">Protein biosynthesis</keyword>
<dbReference type="InterPro" id="IPR014729">
    <property type="entry name" value="Rossmann-like_a/b/a_fold"/>
</dbReference>
<dbReference type="InterPro" id="IPR020058">
    <property type="entry name" value="Glu/Gln-tRNA-synth_Ib_cat-dom"/>
</dbReference>
<comment type="caution">
    <text evidence="12">The sequence shown here is derived from an EMBL/GenBank/DDBJ whole genome shotgun (WGS) entry which is preliminary data.</text>
</comment>
<keyword evidence="4 10" id="KW-0547">Nucleotide-binding</keyword>
<sequence length="558" mass="63702">MAADKSALEKVRQDAHRYAVKNAFEHGGRAEIGALIGKLKALHKEMPVPEIMPTAIEVVKKVNSMSSADIEQEFRSFEGGYELKPQKGREGLPELEWAESGSRVVTRFAPNPNGPPHLGNARAAFLSYAYAEKYGGKFILRFEDTDPKVKKPMENPEEAFREDLEWLGIKVDEVYFASDRLPLYYSYMRKITEAGHAYVCMCKSGKWKENIDTKRACPCRDKDAKHQMELFEKMISHELKEGEAVLRIKTDLKHPDPSVRDWWIARIVDRPEHPRATGKDFVWPSFMFESAIDDHDMGITLVLRGQEHAQNSTKQKYLYDYFGWEPPHAIHFGRLSIGEMVLSKSRIREGVESGEYEGWDDIRLGTLRALRRRGFRPEALQKVIIDSGLTTSDANISVQKISAYNRDLIKEDATRTTYLLDPVKLEVPAHEGMEIEKDGKSIELPQGMHEFLVSAKEIKAVKEPVLRLRNAYNVRVENREGFSLLGKFIGKEAGGKQVVSWVYEMMDLELKLPDGSRELGIIEAMDLKKGQYLYLEKKGFCIIDSADGKRPVAWFCHE</sequence>
<dbReference type="GO" id="GO:0006424">
    <property type="term" value="P:glutamyl-tRNA aminoacylation"/>
    <property type="evidence" value="ECO:0007669"/>
    <property type="project" value="UniProtKB-UniRule"/>
</dbReference>
<evidence type="ECO:0000256" key="2">
    <source>
        <dbReference type="ARBA" id="ARBA00008927"/>
    </source>
</evidence>
<dbReference type="InterPro" id="IPR004526">
    <property type="entry name" value="Glu-tRNA-synth_arc/euk"/>
</dbReference>
<evidence type="ECO:0000256" key="3">
    <source>
        <dbReference type="ARBA" id="ARBA00022598"/>
    </source>
</evidence>
<comment type="catalytic activity">
    <reaction evidence="8">
        <text>tRNA(Glu) + L-glutamate + ATP = L-glutamyl-tRNA(Glu) + AMP + diphosphate</text>
        <dbReference type="Rhea" id="RHEA:23540"/>
        <dbReference type="Rhea" id="RHEA-COMP:9663"/>
        <dbReference type="Rhea" id="RHEA-COMP:9680"/>
        <dbReference type="ChEBI" id="CHEBI:29985"/>
        <dbReference type="ChEBI" id="CHEBI:30616"/>
        <dbReference type="ChEBI" id="CHEBI:33019"/>
        <dbReference type="ChEBI" id="CHEBI:78442"/>
        <dbReference type="ChEBI" id="CHEBI:78520"/>
        <dbReference type="ChEBI" id="CHEBI:456215"/>
        <dbReference type="EC" id="6.1.1.17"/>
    </reaction>
</comment>
<dbReference type="Gene3D" id="2.40.240.100">
    <property type="match status" value="1"/>
</dbReference>
<evidence type="ECO:0000313" key="12">
    <source>
        <dbReference type="EMBL" id="MBI4210714.1"/>
    </source>
</evidence>
<organism evidence="12 13">
    <name type="scientific">Candidatus Iainarchaeum sp</name>
    <dbReference type="NCBI Taxonomy" id="3101447"/>
    <lineage>
        <taxon>Archaea</taxon>
        <taxon>Candidatus Iainarchaeota</taxon>
        <taxon>Candidatus Iainarchaeia</taxon>
        <taxon>Candidatus Iainarchaeales</taxon>
        <taxon>Candidatus Iainarchaeaceae</taxon>
        <taxon>Candidatus Iainarchaeum</taxon>
    </lineage>
</organism>
<dbReference type="PROSITE" id="PS00178">
    <property type="entry name" value="AA_TRNA_LIGASE_I"/>
    <property type="match status" value="1"/>
</dbReference>
<evidence type="ECO:0000256" key="8">
    <source>
        <dbReference type="ARBA" id="ARBA00048351"/>
    </source>
</evidence>
<keyword evidence="3 10" id="KW-0436">Ligase</keyword>
<keyword evidence="7 10" id="KW-0030">Aminoacyl-tRNA synthetase</keyword>
<dbReference type="NCBIfam" id="NF003169">
    <property type="entry name" value="PRK04156.1"/>
    <property type="match status" value="1"/>
</dbReference>
<dbReference type="PANTHER" id="PTHR43097:SF5">
    <property type="entry name" value="GLUTAMATE--TRNA LIGASE"/>
    <property type="match status" value="1"/>
</dbReference>
<dbReference type="Proteomes" id="UP000732298">
    <property type="component" value="Unassembled WGS sequence"/>
</dbReference>
<dbReference type="PANTHER" id="PTHR43097">
    <property type="entry name" value="GLUTAMINE-TRNA LIGASE"/>
    <property type="match status" value="1"/>
</dbReference>
<dbReference type="EMBL" id="JACQPB010000041">
    <property type="protein sequence ID" value="MBI4210714.1"/>
    <property type="molecule type" value="Genomic_DNA"/>
</dbReference>
<dbReference type="GO" id="GO:0004818">
    <property type="term" value="F:glutamate-tRNA ligase activity"/>
    <property type="evidence" value="ECO:0007669"/>
    <property type="project" value="UniProtKB-UniRule"/>
</dbReference>
<dbReference type="PRINTS" id="PR00987">
    <property type="entry name" value="TRNASYNTHGLU"/>
</dbReference>
<dbReference type="GO" id="GO:0005524">
    <property type="term" value="F:ATP binding"/>
    <property type="evidence" value="ECO:0007669"/>
    <property type="project" value="UniProtKB-KW"/>
</dbReference>
<dbReference type="InterPro" id="IPR050132">
    <property type="entry name" value="Gln/Glu-tRNA_Ligase"/>
</dbReference>
<dbReference type="InterPro" id="IPR000924">
    <property type="entry name" value="Glu/Gln-tRNA-synth"/>
</dbReference>
<gene>
    <name evidence="12" type="ORF">HY544_04385</name>
</gene>